<dbReference type="SUPFAM" id="SSF161098">
    <property type="entry name" value="MetI-like"/>
    <property type="match status" value="1"/>
</dbReference>
<evidence type="ECO:0000259" key="10">
    <source>
        <dbReference type="PROSITE" id="PS50928"/>
    </source>
</evidence>
<dbReference type="Proteomes" id="UP000014155">
    <property type="component" value="Unassembled WGS sequence"/>
</dbReference>
<dbReference type="InterPro" id="IPR035906">
    <property type="entry name" value="MetI-like_sf"/>
</dbReference>
<dbReference type="PANTHER" id="PTHR32243">
    <property type="entry name" value="MALTOSE TRANSPORT SYSTEM PERMEASE-RELATED"/>
    <property type="match status" value="1"/>
</dbReference>
<dbReference type="Gene3D" id="1.10.3720.10">
    <property type="entry name" value="MetI-like"/>
    <property type="match status" value="1"/>
</dbReference>
<keyword evidence="12" id="KW-1185">Reference proteome</keyword>
<feature type="transmembrane region" description="Helical" evidence="9">
    <location>
        <begin position="241"/>
        <end position="263"/>
    </location>
</feature>
<gene>
    <name evidence="11" type="ORF">CTER_4837</name>
</gene>
<comment type="caution">
    <text evidence="11">The sequence shown here is derived from an EMBL/GenBank/DDBJ whole genome shotgun (WGS) entry which is preliminary data.</text>
</comment>
<keyword evidence="6 9" id="KW-0812">Transmembrane</keyword>
<dbReference type="GO" id="GO:0055085">
    <property type="term" value="P:transmembrane transport"/>
    <property type="evidence" value="ECO:0007669"/>
    <property type="project" value="InterPro"/>
</dbReference>
<dbReference type="PROSITE" id="PS50928">
    <property type="entry name" value="ABC_TM1"/>
    <property type="match status" value="1"/>
</dbReference>
<evidence type="ECO:0000256" key="8">
    <source>
        <dbReference type="ARBA" id="ARBA00023136"/>
    </source>
</evidence>
<evidence type="ECO:0000256" key="7">
    <source>
        <dbReference type="ARBA" id="ARBA00022989"/>
    </source>
</evidence>
<feature type="transmembrane region" description="Helical" evidence="9">
    <location>
        <begin position="184"/>
        <end position="209"/>
    </location>
</feature>
<feature type="transmembrane region" description="Helical" evidence="9">
    <location>
        <begin position="9"/>
        <end position="30"/>
    </location>
</feature>
<comment type="similarity">
    <text evidence="2">Belongs to the binding-protein-dependent transport system permease family. MalFG subfamily.</text>
</comment>
<keyword evidence="7 9" id="KW-1133">Transmembrane helix</keyword>
<dbReference type="PANTHER" id="PTHR32243:SF50">
    <property type="entry name" value="MALTOSE_MALTODEXTRIN TRANSPORT SYSTEM PERMEASE PROTEIN MALG"/>
    <property type="match status" value="1"/>
</dbReference>
<dbReference type="STRING" id="1195236.CTER_4837"/>
<dbReference type="PATRIC" id="fig|1195236.3.peg.5024"/>
<name>S0FFK2_RUMCE</name>
<keyword evidence="5 11" id="KW-0762">Sugar transport</keyword>
<keyword evidence="3 9" id="KW-0813">Transport</keyword>
<dbReference type="AlphaFoldDB" id="S0FFK2"/>
<organism evidence="11 12">
    <name type="scientific">Ruminiclostridium cellobioparum subsp. termitidis CT1112</name>
    <dbReference type="NCBI Taxonomy" id="1195236"/>
    <lineage>
        <taxon>Bacteria</taxon>
        <taxon>Bacillati</taxon>
        <taxon>Bacillota</taxon>
        <taxon>Clostridia</taxon>
        <taxon>Eubacteriales</taxon>
        <taxon>Oscillospiraceae</taxon>
        <taxon>Ruminiclostridium</taxon>
    </lineage>
</organism>
<feature type="transmembrane region" description="Helical" evidence="9">
    <location>
        <begin position="107"/>
        <end position="131"/>
    </location>
</feature>
<dbReference type="InterPro" id="IPR050901">
    <property type="entry name" value="BP-dep_ABC_trans_perm"/>
</dbReference>
<feature type="transmembrane region" description="Helical" evidence="9">
    <location>
        <begin position="72"/>
        <end position="95"/>
    </location>
</feature>
<evidence type="ECO:0000256" key="4">
    <source>
        <dbReference type="ARBA" id="ARBA00022475"/>
    </source>
</evidence>
<feature type="transmembrane region" description="Helical" evidence="9">
    <location>
        <begin position="137"/>
        <end position="163"/>
    </location>
</feature>
<dbReference type="CDD" id="cd06261">
    <property type="entry name" value="TM_PBP2"/>
    <property type="match status" value="1"/>
</dbReference>
<evidence type="ECO:0000256" key="5">
    <source>
        <dbReference type="ARBA" id="ARBA00022597"/>
    </source>
</evidence>
<protein>
    <submittedName>
        <fullName evidence="11">ABC-type sugar transport system, permease component</fullName>
    </submittedName>
</protein>
<evidence type="ECO:0000256" key="9">
    <source>
        <dbReference type="RuleBase" id="RU363032"/>
    </source>
</evidence>
<comment type="subcellular location">
    <subcellularLocation>
        <location evidence="1 9">Cell membrane</location>
        <topology evidence="1 9">Multi-pass membrane protein</topology>
    </subcellularLocation>
</comment>
<evidence type="ECO:0000313" key="11">
    <source>
        <dbReference type="EMBL" id="EMS69760.1"/>
    </source>
</evidence>
<dbReference type="eggNOG" id="COG0395">
    <property type="taxonomic scope" value="Bacteria"/>
</dbReference>
<evidence type="ECO:0000313" key="12">
    <source>
        <dbReference type="Proteomes" id="UP000014155"/>
    </source>
</evidence>
<dbReference type="RefSeq" id="WP_004630111.1">
    <property type="nucleotide sequence ID" value="NZ_AORV01000065.1"/>
</dbReference>
<feature type="domain" description="ABC transmembrane type-1" evidence="10">
    <location>
        <begin position="72"/>
        <end position="263"/>
    </location>
</feature>
<keyword evidence="4" id="KW-1003">Cell membrane</keyword>
<evidence type="ECO:0000256" key="6">
    <source>
        <dbReference type="ARBA" id="ARBA00022692"/>
    </source>
</evidence>
<dbReference type="EMBL" id="AORV01000065">
    <property type="protein sequence ID" value="EMS69760.1"/>
    <property type="molecule type" value="Genomic_DNA"/>
</dbReference>
<evidence type="ECO:0000256" key="3">
    <source>
        <dbReference type="ARBA" id="ARBA00022448"/>
    </source>
</evidence>
<dbReference type="InterPro" id="IPR000515">
    <property type="entry name" value="MetI-like"/>
</dbReference>
<keyword evidence="8 9" id="KW-0472">Membrane</keyword>
<accession>S0FFK2</accession>
<proteinExistence type="inferred from homology"/>
<evidence type="ECO:0000256" key="1">
    <source>
        <dbReference type="ARBA" id="ARBA00004651"/>
    </source>
</evidence>
<dbReference type="GO" id="GO:0005886">
    <property type="term" value="C:plasma membrane"/>
    <property type="evidence" value="ECO:0007669"/>
    <property type="project" value="UniProtKB-SubCell"/>
</dbReference>
<evidence type="ECO:0000256" key="2">
    <source>
        <dbReference type="ARBA" id="ARBA00009047"/>
    </source>
</evidence>
<dbReference type="Pfam" id="PF00528">
    <property type="entry name" value="BPD_transp_1"/>
    <property type="match status" value="1"/>
</dbReference>
<reference evidence="11 12" key="1">
    <citation type="journal article" date="2013" name="Genome Announc.">
        <title>Draft Genome Sequence of the Cellulolytic, Mesophilic, Anaerobic Bacterium Clostridium termitidis Strain CT1112 (DSM 5398).</title>
        <authorList>
            <person name="Lal S."/>
            <person name="Ramachandran U."/>
            <person name="Zhang X."/>
            <person name="Munir R."/>
            <person name="Sparling R."/>
            <person name="Levin D.B."/>
        </authorList>
    </citation>
    <scope>NUCLEOTIDE SEQUENCE [LARGE SCALE GENOMIC DNA]</scope>
    <source>
        <strain evidence="11 12">CT1112</strain>
    </source>
</reference>
<sequence length="278" mass="31316">MENRKVRKIILNAVSVIIAVVLLFPLYWMLVTSLKFEADIFRSHPSLFPERIFVDSYVSQLGSGQYNMFRSFFNSAVISVSVLVISTILSIPAAYGLARFRFYGKKLFILLFLVTQMLPAVFVLTPLFIIFNKTGILYTYLSPIIADCTIGIPFSVLILRTYFLSIPKELDDSAKIDGCNHFTAFLRIMVPIAYPGVIVAAVFSFLFAWGDLVYGMTFINKQEMRPITAGIFNFMGQYGIAWNYLMAFGVVTILPVVLIFIFMQKYIISGLTNGAVKG</sequence>